<dbReference type="RefSeq" id="WP_218562162.1">
    <property type="nucleotide sequence ID" value="NZ_CP076643.1"/>
</dbReference>
<dbReference type="InterPro" id="IPR021333">
    <property type="entry name" value="DUF2946"/>
</dbReference>
<dbReference type="Pfam" id="PF11162">
    <property type="entry name" value="DUF2946"/>
    <property type="match status" value="1"/>
</dbReference>
<evidence type="ECO:0000313" key="2">
    <source>
        <dbReference type="Proteomes" id="UP000694232"/>
    </source>
</evidence>
<accession>A0A975U7E1</accession>
<name>A0A975U7E1_9VIBR</name>
<dbReference type="AlphaFoldDB" id="A0A975U7E1"/>
<dbReference type="KEGG" id="vos:KNV97_14080"/>
<dbReference type="Proteomes" id="UP000694232">
    <property type="component" value="Chromosome 1"/>
</dbReference>
<evidence type="ECO:0000313" key="1">
    <source>
        <dbReference type="EMBL" id="QXO16614.1"/>
    </source>
</evidence>
<organism evidence="1 2">
    <name type="scientific">Vibrio ostreae</name>
    <dbReference type="NCBI Taxonomy" id="2841925"/>
    <lineage>
        <taxon>Bacteria</taxon>
        <taxon>Pseudomonadati</taxon>
        <taxon>Pseudomonadota</taxon>
        <taxon>Gammaproteobacteria</taxon>
        <taxon>Vibrionales</taxon>
        <taxon>Vibrionaceae</taxon>
        <taxon>Vibrio</taxon>
    </lineage>
</organism>
<protein>
    <submittedName>
        <fullName evidence="1">DUF2946 domain-containing protein</fullName>
    </submittedName>
</protein>
<keyword evidence="2" id="KW-1185">Reference proteome</keyword>
<gene>
    <name evidence="1" type="ORF">KNV97_14080</name>
</gene>
<proteinExistence type="predicted"/>
<dbReference type="EMBL" id="CP076643">
    <property type="protein sequence ID" value="QXO16614.1"/>
    <property type="molecule type" value="Genomic_DNA"/>
</dbReference>
<sequence length="133" mass="14989">MRNTRRQLGWTVKLFVFSALLSVALLYTAPIVSQWVMTHDAGLPSQTQAQHSHMHASAEQSGMQAVRDDNSLLHHWCGYCKLLSHLSWYSQSDASLSVADAVNTLHILFPYAVNVNRWVLDHLQSRAPPFFSA</sequence>
<reference evidence="1" key="1">
    <citation type="submission" date="2021-06" db="EMBL/GenBank/DDBJ databases">
        <title>Vibrio nov. sp., novel gut bacterium isolated from Yellow Sea oyster.</title>
        <authorList>
            <person name="Muhammad N."/>
            <person name="Nguyen T.H."/>
            <person name="Lee Y.-J."/>
            <person name="Ko J."/>
            <person name="Kim S.-G."/>
        </authorList>
    </citation>
    <scope>NUCLEOTIDE SEQUENCE</scope>
    <source>
        <strain evidence="1">OG9-811</strain>
    </source>
</reference>